<evidence type="ECO:0000256" key="4">
    <source>
        <dbReference type="SAM" id="Coils"/>
    </source>
</evidence>
<dbReference type="InterPro" id="IPR050708">
    <property type="entry name" value="T6SS_VgrG/RHS"/>
</dbReference>
<dbReference type="PANTHER" id="PTHR32305">
    <property type="match status" value="1"/>
</dbReference>
<dbReference type="InterPro" id="IPR006531">
    <property type="entry name" value="Gp5/Vgr_OB"/>
</dbReference>
<dbReference type="InterPro" id="IPR018769">
    <property type="entry name" value="VgrG2_DUF2345"/>
</dbReference>
<dbReference type="Gene3D" id="4.10.220.110">
    <property type="match status" value="1"/>
</dbReference>
<organism evidence="9 10">
    <name type="scientific">Acinetobacter rudis CIP 110305</name>
    <dbReference type="NCBI Taxonomy" id="421052"/>
    <lineage>
        <taxon>Bacteria</taxon>
        <taxon>Pseudomonadati</taxon>
        <taxon>Pseudomonadota</taxon>
        <taxon>Gammaproteobacteria</taxon>
        <taxon>Moraxellales</taxon>
        <taxon>Moraxellaceae</taxon>
        <taxon>Acinetobacter</taxon>
    </lineage>
</organism>
<keyword evidence="10" id="KW-1185">Reference proteome</keyword>
<dbReference type="OrthoDB" id="9762420at2"/>
<dbReference type="GO" id="GO:0005576">
    <property type="term" value="C:extracellular region"/>
    <property type="evidence" value="ECO:0007669"/>
    <property type="project" value="UniProtKB-SubCell"/>
</dbReference>
<feature type="domain" description="DUF2345" evidence="6">
    <location>
        <begin position="676"/>
        <end position="823"/>
    </location>
</feature>
<proteinExistence type="inferred from homology"/>
<accession>S3N2F6</accession>
<dbReference type="SUPFAM" id="SSF69279">
    <property type="entry name" value="Phage tail proteins"/>
    <property type="match status" value="2"/>
</dbReference>
<dbReference type="SUPFAM" id="SSF69349">
    <property type="entry name" value="Phage fibre proteins"/>
    <property type="match status" value="1"/>
</dbReference>
<dbReference type="NCBIfam" id="TIGR03361">
    <property type="entry name" value="VI_Rhs_Vgr"/>
    <property type="match status" value="1"/>
</dbReference>
<protein>
    <recommendedName>
        <fullName evidence="11">Type VI secretion system secreted protein VgrG</fullName>
    </recommendedName>
</protein>
<reference evidence="9 10" key="1">
    <citation type="submission" date="2013-06" db="EMBL/GenBank/DDBJ databases">
        <title>The Genome Sequence of Acinetobacter rudis CIP 110305.</title>
        <authorList>
            <consortium name="The Broad Institute Genome Sequencing Platform"/>
            <consortium name="The Broad Institute Genome Sequencing Center for Infectious Disease"/>
            <person name="Cerqueira G."/>
            <person name="Feldgarden M."/>
            <person name="Courvalin P."/>
            <person name="Perichon B."/>
            <person name="Grillot-Courvalin C."/>
            <person name="Clermont D."/>
            <person name="Rocha E."/>
            <person name="Yoon E.-J."/>
            <person name="Nemec A."/>
            <person name="Young S.K."/>
            <person name="Zeng Q."/>
            <person name="Gargeya S."/>
            <person name="Fitzgerald M."/>
            <person name="Abouelleil A."/>
            <person name="Alvarado L."/>
            <person name="Berlin A.M."/>
            <person name="Chapman S.B."/>
            <person name="Dewar J."/>
            <person name="Goldberg J."/>
            <person name="Griggs A."/>
            <person name="Gujja S."/>
            <person name="Hansen M."/>
            <person name="Howarth C."/>
            <person name="Imamovic A."/>
            <person name="Larimer J."/>
            <person name="McCowan C."/>
            <person name="Murphy C."/>
            <person name="Pearson M."/>
            <person name="Priest M."/>
            <person name="Roberts A."/>
            <person name="Saif S."/>
            <person name="Shea T."/>
            <person name="Sykes S."/>
            <person name="Wortman J."/>
            <person name="Nusbaum C."/>
            <person name="Birren B."/>
        </authorList>
    </citation>
    <scope>NUCLEOTIDE SEQUENCE [LARGE SCALE GENOMIC DNA]</scope>
    <source>
        <strain evidence="9 10">CIP 110305</strain>
    </source>
</reference>
<comment type="subcellular location">
    <subcellularLocation>
        <location evidence="1">Secreted</location>
    </subcellularLocation>
</comment>
<dbReference type="InterPro" id="IPR017847">
    <property type="entry name" value="T6SS_RhsGE_Vgr_subset"/>
</dbReference>
<dbReference type="RefSeq" id="WP_016656010.1">
    <property type="nucleotide sequence ID" value="NZ_KE340353.1"/>
</dbReference>
<evidence type="ECO:0000313" key="10">
    <source>
        <dbReference type="Proteomes" id="UP000014568"/>
    </source>
</evidence>
<evidence type="ECO:0000259" key="6">
    <source>
        <dbReference type="Pfam" id="PF10106"/>
    </source>
</evidence>
<evidence type="ECO:0008006" key="11">
    <source>
        <dbReference type="Google" id="ProtNLM"/>
    </source>
</evidence>
<feature type="domain" description="Putative type VI secretion system Rhs element associated Vgr" evidence="7">
    <location>
        <begin position="538"/>
        <end position="641"/>
    </location>
</feature>
<dbReference type="Pfam" id="PF05954">
    <property type="entry name" value="Phage_GPD"/>
    <property type="match status" value="1"/>
</dbReference>
<dbReference type="InterPro" id="IPR006533">
    <property type="entry name" value="T6SS_Vgr_RhsGE"/>
</dbReference>
<sequence>MNHQVKLFGVALPQSEYGTSFFWFDSLSGHEKINELFEYQLVVKVRDEFHQPAHGYQGLEGYVSKQTAESGGSPASDLNLQSLIGTELAVRLRLDGTKVAYGNFDGINNITSEENYQSSLNGARFYRGLVNRVEVLGVRNRHAMYKITLVPWLWLLTKSSNYRIFQQKTVLQIIEQVLESYAYPVDYRCSADYPVLDFQAQYGETDFDFICRLLQEHGINFHFEHSQNNLTWVLSDHNAAYKEMEAPGYRNLSIYPPNQRFPEGAEYIEHFEPVQQLVSGKIQLSDYQFKQPTLVQTAQDQFLWDHQHAEQEVYEWQQGDFLSAEEGGQSRAQQRVEGLYQHGYRAEGQARLKGLQTGYRFELENHPNSESNRGWLVLGTQTLIQDISQERADNQFYDSQVKFLVQPDEQILRPDRTLSKPHGRPQTATVVGPAGEEIHTDQYGRVKVKFHWDRRQGGLNDEYQAGDGLNCCWLRVSTAWAGNNFGTIHLPRIGQEVIVDFFNGDPDMPFVAGRLTNPEQMPVWELPDQKALSGIKSKELGGNQANQLVMDDTQGQVQVHLKSDHQASELNLGYITRIPDSKGRKDFRGEGFELRTDGHGVVRSAQGLILTSYEKNKADSYVKHLEETIKQLQGAVEQHKSQIQIAIDQKADEREIEDTAQQELNTQFEQIEGEKGTQLSELNEPHVVMSGPAGVAVVAEQSIHLNSVEHIALTSGKDISLATSNRLFTSASQGIRLFAENNGARLFAGNGDIQLQAQAGGLDAQARKKVQIHSIEEQIELSSPDEIMFTAGDSSIKINGSGVFISTTGVFEVKAAEHLLTSAAGAAVQRQLPQPKPTQGALELLRSYGGDHFFKQNAFKVIDILGKEVSGNLDENGFAQVTGIAPGTAKVVFEKDEMKAWDQASDFGRDYTWADDSILQKLSSGGALAALGNNMMSKLKDNVFSLNSNRLKDIAQNVLKDGAEQMKQQLMSTALEAASNTLNIGLSPNQLGSIAEMVNQVTKPQDLNAATTMTGYLP</sequence>
<dbReference type="PATRIC" id="fig|421052.3.peg.1558"/>
<dbReference type="InterPro" id="IPR037026">
    <property type="entry name" value="Vgr_OB-fold_dom_sf"/>
</dbReference>
<dbReference type="PANTHER" id="PTHR32305:SF15">
    <property type="entry name" value="PROTEIN RHSA-RELATED"/>
    <property type="match status" value="1"/>
</dbReference>
<name>S3N2F6_9GAMM</name>
<dbReference type="InterPro" id="IPR028244">
    <property type="entry name" value="T6SS_Rhs_Vgr_dom"/>
</dbReference>
<dbReference type="eggNOG" id="COG3501">
    <property type="taxonomic scope" value="Bacteria"/>
</dbReference>
<dbReference type="HOGENOM" id="CLU_004121_1_7_6"/>
<dbReference type="AlphaFoldDB" id="S3N2F6"/>
<comment type="similarity">
    <text evidence="2">Belongs to the VgrG protein family.</text>
</comment>
<dbReference type="Gene3D" id="3.55.50.10">
    <property type="entry name" value="Baseplate protein-like domains"/>
    <property type="match status" value="1"/>
</dbReference>
<dbReference type="Gene3D" id="2.40.50.230">
    <property type="entry name" value="Gp5 N-terminal domain"/>
    <property type="match status" value="1"/>
</dbReference>
<dbReference type="Pfam" id="PF10106">
    <property type="entry name" value="DUF2345"/>
    <property type="match status" value="1"/>
</dbReference>
<gene>
    <name evidence="9" type="ORF">F945_01602</name>
    <name evidence="8" type="ORF">F945_02849</name>
</gene>
<keyword evidence="4" id="KW-0175">Coiled coil</keyword>
<dbReference type="Proteomes" id="UP000014568">
    <property type="component" value="Unassembled WGS sequence"/>
</dbReference>
<keyword evidence="3" id="KW-0964">Secreted</keyword>
<dbReference type="NCBIfam" id="TIGR01646">
    <property type="entry name" value="vgr_GE"/>
    <property type="match status" value="1"/>
</dbReference>
<feature type="domain" description="Gp5/Type VI secretion system Vgr protein OB-fold" evidence="5">
    <location>
        <begin position="441"/>
        <end position="514"/>
    </location>
</feature>
<dbReference type="STRING" id="632955.GCA_000829675_03213"/>
<dbReference type="SUPFAM" id="SSF69255">
    <property type="entry name" value="gp5 N-terminal domain-like"/>
    <property type="match status" value="1"/>
</dbReference>
<evidence type="ECO:0000313" key="9">
    <source>
        <dbReference type="EMBL" id="EPF74235.1"/>
    </source>
</evidence>
<evidence type="ECO:0000259" key="5">
    <source>
        <dbReference type="Pfam" id="PF04717"/>
    </source>
</evidence>
<feature type="coiled-coil region" evidence="4">
    <location>
        <begin position="622"/>
        <end position="649"/>
    </location>
</feature>
<dbReference type="Pfam" id="PF13296">
    <property type="entry name" value="T6SS_Vgr"/>
    <property type="match status" value="1"/>
</dbReference>
<dbReference type="eggNOG" id="COG4253">
    <property type="taxonomic scope" value="Bacteria"/>
</dbReference>
<evidence type="ECO:0000256" key="3">
    <source>
        <dbReference type="ARBA" id="ARBA00022525"/>
    </source>
</evidence>
<comment type="caution">
    <text evidence="9">The sequence shown here is derived from an EMBL/GenBank/DDBJ whole genome shotgun (WGS) entry which is preliminary data.</text>
</comment>
<evidence type="ECO:0000256" key="1">
    <source>
        <dbReference type="ARBA" id="ARBA00004613"/>
    </source>
</evidence>
<dbReference type="Gene3D" id="2.30.110.50">
    <property type="match status" value="1"/>
</dbReference>
<evidence type="ECO:0000256" key="2">
    <source>
        <dbReference type="ARBA" id="ARBA00005558"/>
    </source>
</evidence>
<dbReference type="EMBL" id="ATGI01000021">
    <property type="protein sequence ID" value="EPF74235.1"/>
    <property type="molecule type" value="Genomic_DNA"/>
</dbReference>
<dbReference type="EMBL" id="ATGI01000034">
    <property type="protein sequence ID" value="EPF71086.1"/>
    <property type="molecule type" value="Genomic_DNA"/>
</dbReference>
<dbReference type="Pfam" id="PF04717">
    <property type="entry name" value="Phage_base_V"/>
    <property type="match status" value="1"/>
</dbReference>
<evidence type="ECO:0000313" key="8">
    <source>
        <dbReference type="EMBL" id="EPF71086.1"/>
    </source>
</evidence>
<evidence type="ECO:0000259" key="7">
    <source>
        <dbReference type="Pfam" id="PF13296"/>
    </source>
</evidence>